<evidence type="ECO:0000256" key="1">
    <source>
        <dbReference type="SAM" id="Phobius"/>
    </source>
</evidence>
<keyword evidence="1" id="KW-1133">Transmembrane helix</keyword>
<protein>
    <submittedName>
        <fullName evidence="2">Uncharacterized protein</fullName>
    </submittedName>
</protein>
<dbReference type="STRING" id="1797724.A3A48_00955"/>
<evidence type="ECO:0000313" key="2">
    <source>
        <dbReference type="EMBL" id="OGD95610.1"/>
    </source>
</evidence>
<comment type="caution">
    <text evidence="2">The sequence shown here is derived from an EMBL/GenBank/DDBJ whole genome shotgun (WGS) entry which is preliminary data.</text>
</comment>
<feature type="transmembrane region" description="Helical" evidence="1">
    <location>
        <begin position="60"/>
        <end position="80"/>
    </location>
</feature>
<organism evidence="2 3">
    <name type="scientific">Candidatus Curtissbacteria bacterium RIFCSPLOWO2_01_FULL_37_9</name>
    <dbReference type="NCBI Taxonomy" id="1797724"/>
    <lineage>
        <taxon>Bacteria</taxon>
        <taxon>Candidatus Curtissiibacteriota</taxon>
    </lineage>
</organism>
<gene>
    <name evidence="2" type="ORF">A3A48_00955</name>
</gene>
<reference evidence="2 3" key="1">
    <citation type="journal article" date="2016" name="Nat. Commun.">
        <title>Thousands of microbial genomes shed light on interconnected biogeochemical processes in an aquifer system.</title>
        <authorList>
            <person name="Anantharaman K."/>
            <person name="Brown C.T."/>
            <person name="Hug L.A."/>
            <person name="Sharon I."/>
            <person name="Castelle C.J."/>
            <person name="Probst A.J."/>
            <person name="Thomas B.C."/>
            <person name="Singh A."/>
            <person name="Wilkins M.J."/>
            <person name="Karaoz U."/>
            <person name="Brodie E.L."/>
            <person name="Williams K.H."/>
            <person name="Hubbard S.S."/>
            <person name="Banfield J.F."/>
        </authorList>
    </citation>
    <scope>NUCLEOTIDE SEQUENCE [LARGE SCALE GENOMIC DNA]</scope>
</reference>
<accession>A0A1F5GUN8</accession>
<dbReference type="AlphaFoldDB" id="A0A1F5GUN8"/>
<dbReference type="Proteomes" id="UP000178336">
    <property type="component" value="Unassembled WGS sequence"/>
</dbReference>
<dbReference type="EMBL" id="MFBN01000014">
    <property type="protein sequence ID" value="OGD95610.1"/>
    <property type="molecule type" value="Genomic_DNA"/>
</dbReference>
<evidence type="ECO:0000313" key="3">
    <source>
        <dbReference type="Proteomes" id="UP000178336"/>
    </source>
</evidence>
<proteinExistence type="predicted"/>
<sequence length="143" mass="16377">MKDEQQGLMEEEIFKEEQEIVSDIPPKTESKIPKKNLKQITIHFTEILKKIIFSAKKPKMISLIAIVLIIIVISLAFNLLSKRNEDSIFDQPRSDITLPSPQTNLDPVIAEISNKTEEFSKNINKIDIDFNKLAPPTIDYNLN</sequence>
<name>A0A1F5GUN8_9BACT</name>
<keyword evidence="1" id="KW-0472">Membrane</keyword>
<keyword evidence="1" id="KW-0812">Transmembrane</keyword>